<accession>A0ABV9T9H5</accession>
<evidence type="ECO:0000256" key="4">
    <source>
        <dbReference type="SAM" id="Phobius"/>
    </source>
</evidence>
<dbReference type="Pfam" id="PF13287">
    <property type="entry name" value="Fn3_assoc"/>
    <property type="match status" value="1"/>
</dbReference>
<evidence type="ECO:0000313" key="6">
    <source>
        <dbReference type="EMBL" id="MFC4875087.1"/>
    </source>
</evidence>
<feature type="domain" description="Cytochrome c" evidence="5">
    <location>
        <begin position="178"/>
        <end position="278"/>
    </location>
</feature>
<evidence type="ECO:0000256" key="2">
    <source>
        <dbReference type="ARBA" id="ARBA00023004"/>
    </source>
</evidence>
<dbReference type="Gene3D" id="3.80.10.10">
    <property type="entry name" value="Ribonuclease Inhibitor"/>
    <property type="match status" value="1"/>
</dbReference>
<dbReference type="RefSeq" id="WP_377069563.1">
    <property type="nucleotide sequence ID" value="NZ_JBHSJJ010000037.1"/>
</dbReference>
<keyword evidence="4" id="KW-1133">Transmembrane helix</keyword>
<reference evidence="7" key="1">
    <citation type="journal article" date="2019" name="Int. J. Syst. Evol. Microbiol.">
        <title>The Global Catalogue of Microorganisms (GCM) 10K type strain sequencing project: providing services to taxonomists for standard genome sequencing and annotation.</title>
        <authorList>
            <consortium name="The Broad Institute Genomics Platform"/>
            <consortium name="The Broad Institute Genome Sequencing Center for Infectious Disease"/>
            <person name="Wu L."/>
            <person name="Ma J."/>
        </authorList>
    </citation>
    <scope>NUCLEOTIDE SEQUENCE [LARGE SCALE GENOMIC DNA]</scope>
    <source>
        <strain evidence="7">CGMCC 4.7466</strain>
    </source>
</reference>
<feature type="transmembrane region" description="Helical" evidence="4">
    <location>
        <begin position="80"/>
        <end position="100"/>
    </location>
</feature>
<sequence>MLSPRLKAVSGQLLFAANVFVLVLVIGESRLLIPDWLHVFGRLHPLLLHFPIVLLLLAVLLLALPGLLRNREDSAEYGGNMLLLGALAAAFTVIAGLLLSHEEGYDPEALVWHKWTGLGVFWGASLLYLFVEKADGAALKAGAGVLALTVVLSGHFGAAVTHGEDFITAPLVRDRGVNVSLDEAEVFAHVVQPILQNKCISCHKASKQKGELRLDAPQYIKKGGESGPVLKPGDVDNSPLIQRLHLPLEDDDHMPPKGKPQLTDGEKAILEAWIAGGADYERKVLELGDTARIYHLAVEKFTSKPKSYDFKAADAKKISGLNSFYRKVHPVDSDSPALSVSYFGRSDFDPSSLRELKDIYQQTVSLNLNSMPVGDGGMAYLEPFVNLERLYLNSAAVRGEGLEFLAGMEKLSLLSLSGNPLDGEAVDRLGQLKGLKQLYVWNTGLDQNACERLRESLPDTRIETGYTDDGTVYTLNPPVLRFDRAFFRDRLEVKIEHPIQGTHIYYTLDGTEPDSSNFIPYGGPLEITGDLTLKARAFAPGWKGSGTAEAEFVRSEIRPRESVLRFPPEDRYKGDGVSSLFDGDKAVPDVWDLNWLGFLNSPLDVEMEFGEPTDISHMALSIWHNVGARFFPPGQVEIWTKKTGEDWSLAKKFRPQPPGKDDKAHLRQMEIPFSAEGVEKMRLVATPVSSLPPWHGGAGAKAWLMVDELVLN</sequence>
<keyword evidence="4" id="KW-0812">Transmembrane</keyword>
<comment type="caution">
    <text evidence="6">The sequence shown here is derived from an EMBL/GenBank/DDBJ whole genome shotgun (WGS) entry which is preliminary data.</text>
</comment>
<protein>
    <submittedName>
        <fullName evidence="6">C-type cytochrome domain-containing protein</fullName>
    </submittedName>
</protein>
<gene>
    <name evidence="6" type="ORF">ACFPFU_25555</name>
</gene>
<dbReference type="Proteomes" id="UP001595818">
    <property type="component" value="Unassembled WGS sequence"/>
</dbReference>
<name>A0ABV9T9H5_9BACT</name>
<dbReference type="Pfam" id="PF07635">
    <property type="entry name" value="PSCyt1"/>
    <property type="match status" value="1"/>
</dbReference>
<dbReference type="InterPro" id="IPR019251">
    <property type="entry name" value="DUF2231_TM"/>
</dbReference>
<dbReference type="EMBL" id="JBHSJJ010000037">
    <property type="protein sequence ID" value="MFC4875087.1"/>
    <property type="molecule type" value="Genomic_DNA"/>
</dbReference>
<dbReference type="PANTHER" id="PTHR35889:SF3">
    <property type="entry name" value="F-BOX DOMAIN-CONTAINING PROTEIN"/>
    <property type="match status" value="1"/>
</dbReference>
<dbReference type="PANTHER" id="PTHR35889">
    <property type="entry name" value="CYCLOINULO-OLIGOSACCHARIDE FRUCTANOTRANSFERASE-RELATED"/>
    <property type="match status" value="1"/>
</dbReference>
<dbReference type="SUPFAM" id="SSF52047">
    <property type="entry name" value="RNI-like"/>
    <property type="match status" value="1"/>
</dbReference>
<evidence type="ECO:0000259" key="5">
    <source>
        <dbReference type="PROSITE" id="PS51007"/>
    </source>
</evidence>
<dbReference type="PROSITE" id="PS51007">
    <property type="entry name" value="CYTC"/>
    <property type="match status" value="1"/>
</dbReference>
<dbReference type="InterPro" id="IPR032675">
    <property type="entry name" value="LRR_dom_sf"/>
</dbReference>
<feature type="transmembrane region" description="Helical" evidence="4">
    <location>
        <begin position="112"/>
        <end position="131"/>
    </location>
</feature>
<keyword evidence="7" id="KW-1185">Reference proteome</keyword>
<feature type="transmembrane region" description="Helical" evidence="4">
    <location>
        <begin position="12"/>
        <end position="33"/>
    </location>
</feature>
<dbReference type="InterPro" id="IPR026876">
    <property type="entry name" value="Fn3_assoc_repeat"/>
</dbReference>
<dbReference type="InterPro" id="IPR011429">
    <property type="entry name" value="Cyt_c_Planctomycete-type"/>
</dbReference>
<dbReference type="InterPro" id="IPR009056">
    <property type="entry name" value="Cyt_c-like_dom"/>
</dbReference>
<evidence type="ECO:0000313" key="7">
    <source>
        <dbReference type="Proteomes" id="UP001595818"/>
    </source>
</evidence>
<feature type="transmembrane region" description="Helical" evidence="4">
    <location>
        <begin position="138"/>
        <end position="158"/>
    </location>
</feature>
<evidence type="ECO:0000256" key="1">
    <source>
        <dbReference type="ARBA" id="ARBA00022723"/>
    </source>
</evidence>
<keyword evidence="4" id="KW-0472">Membrane</keyword>
<organism evidence="6 7">
    <name type="scientific">Negadavirga shengliensis</name>
    <dbReference type="NCBI Taxonomy" id="1389218"/>
    <lineage>
        <taxon>Bacteria</taxon>
        <taxon>Pseudomonadati</taxon>
        <taxon>Bacteroidota</taxon>
        <taxon>Cytophagia</taxon>
        <taxon>Cytophagales</taxon>
        <taxon>Cyclobacteriaceae</taxon>
        <taxon>Negadavirga</taxon>
    </lineage>
</organism>
<proteinExistence type="predicted"/>
<evidence type="ECO:0000256" key="3">
    <source>
        <dbReference type="PROSITE-ProRule" id="PRU00433"/>
    </source>
</evidence>
<keyword evidence="1 3" id="KW-0479">Metal-binding</keyword>
<feature type="transmembrane region" description="Helical" evidence="4">
    <location>
        <begin position="45"/>
        <end position="68"/>
    </location>
</feature>
<keyword evidence="3" id="KW-0349">Heme</keyword>
<dbReference type="Pfam" id="PF09990">
    <property type="entry name" value="DUF2231"/>
    <property type="match status" value="1"/>
</dbReference>
<keyword evidence="2 3" id="KW-0408">Iron</keyword>